<dbReference type="AlphaFoldDB" id="A0A0F9X0W3"/>
<gene>
    <name evidence="1" type="ORF">LCGC14_0282170</name>
</gene>
<name>A0A0F9X0W3_9ZZZZ</name>
<protein>
    <recommendedName>
        <fullName evidence="2">DUF559 domain-containing protein</fullName>
    </recommendedName>
</protein>
<dbReference type="SUPFAM" id="SSF52980">
    <property type="entry name" value="Restriction endonuclease-like"/>
    <property type="match status" value="1"/>
</dbReference>
<sequence>MRLSNADVDKLLSENKLNPSIARQIKQAQTVGKEHSKKVIKKLPVPTESKGEATVRIALMQAFGDWFDGGEIVCEYIPFESRRYRADFALPRYRIYIEVDGWSHHGAHLDAHHSDRERGLFFSQHDWLPFRVSHKQATQSPSMLTDALAGALQLRTPLDRESLKIEKLKNPETTYTRPCPVV</sequence>
<accession>A0A0F9X0W3</accession>
<comment type="caution">
    <text evidence="1">The sequence shown here is derived from an EMBL/GenBank/DDBJ whole genome shotgun (WGS) entry which is preliminary data.</text>
</comment>
<dbReference type="InterPro" id="IPR011335">
    <property type="entry name" value="Restrct_endonuc-II-like"/>
</dbReference>
<evidence type="ECO:0008006" key="2">
    <source>
        <dbReference type="Google" id="ProtNLM"/>
    </source>
</evidence>
<evidence type="ECO:0000313" key="1">
    <source>
        <dbReference type="EMBL" id="KKN85048.1"/>
    </source>
</evidence>
<organism evidence="1">
    <name type="scientific">marine sediment metagenome</name>
    <dbReference type="NCBI Taxonomy" id="412755"/>
    <lineage>
        <taxon>unclassified sequences</taxon>
        <taxon>metagenomes</taxon>
        <taxon>ecological metagenomes</taxon>
    </lineage>
</organism>
<dbReference type="EMBL" id="LAZR01000163">
    <property type="protein sequence ID" value="KKN85048.1"/>
    <property type="molecule type" value="Genomic_DNA"/>
</dbReference>
<proteinExistence type="predicted"/>
<reference evidence="1" key="1">
    <citation type="journal article" date="2015" name="Nature">
        <title>Complex archaea that bridge the gap between prokaryotes and eukaryotes.</title>
        <authorList>
            <person name="Spang A."/>
            <person name="Saw J.H."/>
            <person name="Jorgensen S.L."/>
            <person name="Zaremba-Niedzwiedzka K."/>
            <person name="Martijn J."/>
            <person name="Lind A.E."/>
            <person name="van Eijk R."/>
            <person name="Schleper C."/>
            <person name="Guy L."/>
            <person name="Ettema T.J."/>
        </authorList>
    </citation>
    <scope>NUCLEOTIDE SEQUENCE</scope>
</reference>